<feature type="transmembrane region" description="Helical" evidence="1">
    <location>
        <begin position="58"/>
        <end position="80"/>
    </location>
</feature>
<evidence type="ECO:0000313" key="3">
    <source>
        <dbReference type="Proteomes" id="UP000007347"/>
    </source>
</evidence>
<dbReference type="STRING" id="651182.TOL2_C07540"/>
<sequence>MKINLKLPSSMRILSVLMAIILILIVFSTIGQVSKYYLGHGRLLGFISLFYLDYESNIPTWFSSFMLLNASVLLFVIAISKNMQKDLYWFQWAFLSAIFFYLSIDEIAMLHEHPIEPLRDLFNAGGFLYYTWVVPAVMVLFVLGIYFWKFLLHLPARSRMLFITAAAFYIGGAIGIEMISGYQADLHGEKNMGYVLIITAEEMCEMIGVAVFIYALRQYLPSSVQSVTIHVK</sequence>
<gene>
    <name evidence="2" type="ordered locus">TOL2_C07540</name>
</gene>
<keyword evidence="1" id="KW-0472">Membrane</keyword>
<keyword evidence="1" id="KW-0812">Transmembrane</keyword>
<dbReference type="EMBL" id="FO203503">
    <property type="protein sequence ID" value="CCK78922.1"/>
    <property type="molecule type" value="Genomic_DNA"/>
</dbReference>
<dbReference type="AlphaFoldDB" id="K0NIX2"/>
<feature type="transmembrane region" description="Helical" evidence="1">
    <location>
        <begin position="127"/>
        <end position="148"/>
    </location>
</feature>
<accession>K0NIX2</accession>
<dbReference type="KEGG" id="dto:TOL2_C07540"/>
<feature type="transmembrane region" description="Helical" evidence="1">
    <location>
        <begin position="12"/>
        <end position="38"/>
    </location>
</feature>
<feature type="transmembrane region" description="Helical" evidence="1">
    <location>
        <begin position="160"/>
        <end position="182"/>
    </location>
</feature>
<proteinExistence type="predicted"/>
<name>K0NIX2_DESTT</name>
<keyword evidence="3" id="KW-1185">Reference proteome</keyword>
<organism evidence="2 3">
    <name type="scientific">Desulfobacula toluolica (strain DSM 7467 / Tol2)</name>
    <dbReference type="NCBI Taxonomy" id="651182"/>
    <lineage>
        <taxon>Bacteria</taxon>
        <taxon>Pseudomonadati</taxon>
        <taxon>Thermodesulfobacteriota</taxon>
        <taxon>Desulfobacteria</taxon>
        <taxon>Desulfobacterales</taxon>
        <taxon>Desulfobacteraceae</taxon>
        <taxon>Desulfobacula</taxon>
    </lineage>
</organism>
<evidence type="ECO:0000256" key="1">
    <source>
        <dbReference type="SAM" id="Phobius"/>
    </source>
</evidence>
<dbReference type="OrthoDB" id="451488at2"/>
<keyword evidence="1" id="KW-1133">Transmembrane helix</keyword>
<feature type="transmembrane region" description="Helical" evidence="1">
    <location>
        <begin position="194"/>
        <end position="216"/>
    </location>
</feature>
<protein>
    <submittedName>
        <fullName evidence="2">Uncharacterized membrane protein</fullName>
    </submittedName>
</protein>
<evidence type="ECO:0000313" key="2">
    <source>
        <dbReference type="EMBL" id="CCK78922.1"/>
    </source>
</evidence>
<feature type="transmembrane region" description="Helical" evidence="1">
    <location>
        <begin position="87"/>
        <end position="104"/>
    </location>
</feature>
<dbReference type="Proteomes" id="UP000007347">
    <property type="component" value="Chromosome"/>
</dbReference>
<dbReference type="RefSeq" id="WP_014956274.1">
    <property type="nucleotide sequence ID" value="NC_018645.1"/>
</dbReference>
<dbReference type="HOGENOM" id="CLU_072761_0_0_7"/>
<reference evidence="2 3" key="1">
    <citation type="journal article" date="2013" name="Environ. Microbiol.">
        <title>Complete genome, catabolic sub-proteomes and key-metabolites of Desulfobacula toluolica Tol2, a marine, aromatic compound-degrading, sulfate-reducing bacterium.</title>
        <authorList>
            <person name="Wohlbrand L."/>
            <person name="Jacob J.H."/>
            <person name="Kube M."/>
            <person name="Mussmann M."/>
            <person name="Jarling R."/>
            <person name="Beck A."/>
            <person name="Amann R."/>
            <person name="Wilkes H."/>
            <person name="Reinhardt R."/>
            <person name="Rabus R."/>
        </authorList>
    </citation>
    <scope>NUCLEOTIDE SEQUENCE [LARGE SCALE GENOMIC DNA]</scope>
    <source>
        <strain evidence="3">DSM 7467 / Tol2</strain>
    </source>
</reference>